<dbReference type="SMART" id="SM00306">
    <property type="entry name" value="HintN"/>
    <property type="match status" value="1"/>
</dbReference>
<dbReference type="SUPFAM" id="SSF51294">
    <property type="entry name" value="Hedgehog/intein (Hint) domain"/>
    <property type="match status" value="1"/>
</dbReference>
<keyword evidence="6" id="KW-0235">DNA replication</keyword>
<organism evidence="11 12">
    <name type="scientific">Candidatus Sungiibacteriota bacterium</name>
    <dbReference type="NCBI Taxonomy" id="2750080"/>
    <lineage>
        <taxon>Bacteria</taxon>
        <taxon>Candidatus Sungiibacteriota</taxon>
    </lineage>
</organism>
<dbReference type="EMBL" id="JACQCQ010000008">
    <property type="protein sequence ID" value="MBI3627468.1"/>
    <property type="molecule type" value="Genomic_DNA"/>
</dbReference>
<comment type="caution">
    <text evidence="11">The sequence shown here is derived from an EMBL/GenBank/DDBJ whole genome shotgun (WGS) entry which is preliminary data.</text>
</comment>
<dbReference type="GO" id="GO:0003887">
    <property type="term" value="F:DNA-directed DNA polymerase activity"/>
    <property type="evidence" value="ECO:0007669"/>
    <property type="project" value="UniProtKB-KW"/>
</dbReference>
<dbReference type="InterPro" id="IPR004013">
    <property type="entry name" value="PHP_dom"/>
</dbReference>
<dbReference type="InterPro" id="IPR016195">
    <property type="entry name" value="Pol/histidinol_Pase-like"/>
</dbReference>
<dbReference type="InterPro" id="IPR006141">
    <property type="entry name" value="Intein_N"/>
</dbReference>
<evidence type="ECO:0000259" key="10">
    <source>
        <dbReference type="SMART" id="SM00481"/>
    </source>
</evidence>
<dbReference type="Gene3D" id="1.10.150.870">
    <property type="match status" value="1"/>
</dbReference>
<dbReference type="InterPro" id="IPR011708">
    <property type="entry name" value="DNA_pol3_alpha_NTPase_dom"/>
</dbReference>
<gene>
    <name evidence="11" type="primary">dnaE</name>
    <name evidence="11" type="ORF">HY220_01830</name>
</gene>
<dbReference type="Gene3D" id="2.170.16.10">
    <property type="entry name" value="Hedgehog/Intein (Hint) domain"/>
    <property type="match status" value="1"/>
</dbReference>
<dbReference type="Pfam" id="PF17657">
    <property type="entry name" value="DNA_pol3_finger"/>
    <property type="match status" value="1"/>
</dbReference>
<dbReference type="Pfam" id="PF14579">
    <property type="entry name" value="HHH_6"/>
    <property type="match status" value="1"/>
</dbReference>
<dbReference type="GO" id="GO:0016539">
    <property type="term" value="P:intein-mediated protein splicing"/>
    <property type="evidence" value="ECO:0007669"/>
    <property type="project" value="InterPro"/>
</dbReference>
<dbReference type="Gene3D" id="1.10.10.1600">
    <property type="entry name" value="Bacterial DNA polymerase III alpha subunit, thumb domain"/>
    <property type="match status" value="1"/>
</dbReference>
<dbReference type="InterPro" id="IPR004365">
    <property type="entry name" value="NA-bd_OB_tRNA"/>
</dbReference>
<dbReference type="InterPro" id="IPR030934">
    <property type="entry name" value="Intein_C"/>
</dbReference>
<dbReference type="InterPro" id="IPR011335">
    <property type="entry name" value="Restrct_endonuc-II-like"/>
</dbReference>
<evidence type="ECO:0000256" key="7">
    <source>
        <dbReference type="ARBA" id="ARBA00022932"/>
    </source>
</evidence>
<evidence type="ECO:0000256" key="1">
    <source>
        <dbReference type="ARBA" id="ARBA00004496"/>
    </source>
</evidence>
<dbReference type="EC" id="2.7.7.7" evidence="2"/>
<dbReference type="Gene3D" id="3.20.20.140">
    <property type="entry name" value="Metal-dependent hydrolases"/>
    <property type="match status" value="1"/>
</dbReference>
<dbReference type="InterPro" id="IPR003587">
    <property type="entry name" value="Hint_dom_N"/>
</dbReference>
<dbReference type="Pfam" id="PF07733">
    <property type="entry name" value="DNA_pol3_alpha"/>
    <property type="match status" value="1"/>
</dbReference>
<dbReference type="InterPro" id="IPR004805">
    <property type="entry name" value="DnaE2/DnaE/PolC"/>
</dbReference>
<dbReference type="InterPro" id="IPR003141">
    <property type="entry name" value="Pol/His_phosphatase_N"/>
</dbReference>
<dbReference type="GO" id="GO:0005737">
    <property type="term" value="C:cytoplasm"/>
    <property type="evidence" value="ECO:0007669"/>
    <property type="project" value="UniProtKB-SubCell"/>
</dbReference>
<evidence type="ECO:0000313" key="12">
    <source>
        <dbReference type="Proteomes" id="UP000808388"/>
    </source>
</evidence>
<evidence type="ECO:0000256" key="2">
    <source>
        <dbReference type="ARBA" id="ARBA00012417"/>
    </source>
</evidence>
<dbReference type="InterPro" id="IPR040982">
    <property type="entry name" value="DNA_pol3_finger"/>
</dbReference>
<evidence type="ECO:0000256" key="4">
    <source>
        <dbReference type="ARBA" id="ARBA00022679"/>
    </source>
</evidence>
<name>A0A9D6LPW0_9BACT</name>
<keyword evidence="4 11" id="KW-0808">Transferase</keyword>
<dbReference type="SUPFAM" id="SSF52980">
    <property type="entry name" value="Restriction endonuclease-like"/>
    <property type="match status" value="1"/>
</dbReference>
<dbReference type="Proteomes" id="UP000808388">
    <property type="component" value="Unassembled WGS sequence"/>
</dbReference>
<protein>
    <recommendedName>
        <fullName evidence="3">DNA polymerase III subunit alpha</fullName>
        <ecNumber evidence="2">2.7.7.7</ecNumber>
    </recommendedName>
</protein>
<dbReference type="PANTHER" id="PTHR32294:SF0">
    <property type="entry name" value="DNA POLYMERASE III SUBUNIT ALPHA"/>
    <property type="match status" value="1"/>
</dbReference>
<dbReference type="SUPFAM" id="SSF89550">
    <property type="entry name" value="PHP domain-like"/>
    <property type="match status" value="1"/>
</dbReference>
<dbReference type="Pfam" id="PF02811">
    <property type="entry name" value="PHP"/>
    <property type="match status" value="1"/>
</dbReference>
<dbReference type="InterPro" id="IPR036844">
    <property type="entry name" value="Hint_dom_sf"/>
</dbReference>
<dbReference type="Pfam" id="PF01336">
    <property type="entry name" value="tRNA_anti-codon"/>
    <property type="match status" value="1"/>
</dbReference>
<dbReference type="CDD" id="cd00081">
    <property type="entry name" value="Hint"/>
    <property type="match status" value="1"/>
</dbReference>
<feature type="domain" description="Hint" evidence="9">
    <location>
        <begin position="627"/>
        <end position="719"/>
    </location>
</feature>
<dbReference type="SMART" id="SM00481">
    <property type="entry name" value="POLIIIAc"/>
    <property type="match status" value="1"/>
</dbReference>
<sequence>MSQRFVHLHVHSHYSLLDGLTKLDELIARTKELGMDAVALTDHGNLYGAIEFYQKAKKAGIKPIIGCEMYIASRAMEDKEPGLDDKRFHLTVLARTNEGYQNLIKLVTAAHLKGYYYKPRIDHKILREHAAGLIALSGCLNGEIPRAIRAGQMERAEELIREYQEIFGKEYFYLELAPKRSYEEKEGVNDALIKLSKSLGVPVVATNDVHYCRPEDKEAQDILVSVQTGARFEDENRLTMREDNYSIRSPEEMASFFTHIPEAIENTARIADSIEVKIELGKNKIPPFETPEGFTQESYLEKLCLEGIKNRYAISAGDLKNSKEAGVAAVRERYNYELEIIKKTGFTSYFLVVQDFVNWARAQNIIVGPGRGSAAGSLISYVLNITNIDPLHYNLLFERFLNPERIAMPDIDLDFADTGRDQVIDYVQKKYGRDKVAQIVTFGTMAARAAIRDTGRALGMSYSFCDQIAKLIPFNPTQGMKEGWLIQCLRDVEELKNLYERDAEAKRLIDAALKLEGVVRHASIHASGLVVAPEPLVQYVPLQYATRAKGDEKEEVLVTQYDMHGVEALGLLKMDFLGLRNLSIIERTVEIVRQTRGIEIDIDTLALDDRPTYKLFQEAKTTGVFQFECLAGDTIVSNTTIEKLYKKGKPSLRSVFLDKGTVHNNKVLKIMRSGKKEIYALIADDGRYIKATINHKFLTADGWKKLENIRPGEKVLTKIRAKSEIWNTCQICNRQIDGQKNGKSRFCYRCSASFYSNPTKEMSRTKMSSSRRRFFLNGGQPWNLHKTSATNNINILYENGKKISKALTGKTLEMRVGKMEAEKWRLRLQQRRRGQNNPMYGKPSPHRKGGYRADLGHYVRSNWEADFARILNLRKVEYAYEPQRFELKRRDGSICSYTPDFYTPHDGTFYEIKGWFHDADKEKIELFKKQHPDRRFVLISATRFAELALQYKNLIAWECPEIPAGFGWRVVKEILPAGKEMTYDIAMAYPANNFIANGFVVHNSSGMKRYLKELKPTELEDLIAMVALYRPGPMEYIPSYINRKHKKETVTYLHPKLEPILGPTYGIGVYQEQMMQIARDLAGFTLPEADTLRKAIGKKIKSLLAEQEEKMITGMIKNGISKETAAAVWGLFPAFARYGFPRAHAACYALVAYQTAYLKAHFPAEYMAALMTAEGFEIERVAFLIDETKAMGIEVLAPDVNESFETFTVVDNGNEKEKEAKIRFGLSAIKNVGSNIVESIIASRKKSGRFVSLTDFIERLPVKDLNRKSIEALAKCGALDSLAERNQILANMDVLLEFARNREREALSNQNSLFGGESATFSTLKLQEVPPADKRERLQWEKELLGLYISEHPLASFIQKLKASDAIPIRGLDAESIRGRAISIGGVVSGIKKIITKSGESMLFVTVEDPTAKTEVLVFPSLLKSNPTIWQMDKILLVRGKVSEKDGEPKLLCDQVSELV</sequence>
<evidence type="ECO:0000313" key="11">
    <source>
        <dbReference type="EMBL" id="MBI3627468.1"/>
    </source>
</evidence>
<proteinExistence type="predicted"/>
<dbReference type="Gene3D" id="3.40.91.30">
    <property type="match status" value="1"/>
</dbReference>
<dbReference type="NCBIfam" id="TIGR00594">
    <property type="entry name" value="polc"/>
    <property type="match status" value="2"/>
</dbReference>
<dbReference type="CDD" id="cd12113">
    <property type="entry name" value="PHP_PolIIIA_DnaE3"/>
    <property type="match status" value="1"/>
</dbReference>
<evidence type="ECO:0000259" key="9">
    <source>
        <dbReference type="SMART" id="SM00306"/>
    </source>
</evidence>
<comment type="subcellular location">
    <subcellularLocation>
        <location evidence="1">Cytoplasm</location>
    </subcellularLocation>
</comment>
<dbReference type="NCBIfam" id="TIGR01443">
    <property type="entry name" value="intein_Cterm"/>
    <property type="match status" value="1"/>
</dbReference>
<keyword evidence="7" id="KW-0239">DNA-directed DNA polymerase</keyword>
<evidence type="ECO:0000256" key="8">
    <source>
        <dbReference type="ARBA" id="ARBA00049244"/>
    </source>
</evidence>
<feature type="domain" description="Polymerase/histidinol phosphatase N-terminal" evidence="10">
    <location>
        <begin position="6"/>
        <end position="73"/>
    </location>
</feature>
<keyword evidence="5 11" id="KW-0548">Nucleotidyltransferase</keyword>
<comment type="catalytic activity">
    <reaction evidence="8">
        <text>DNA(n) + a 2'-deoxyribonucleoside 5'-triphosphate = DNA(n+1) + diphosphate</text>
        <dbReference type="Rhea" id="RHEA:22508"/>
        <dbReference type="Rhea" id="RHEA-COMP:17339"/>
        <dbReference type="Rhea" id="RHEA-COMP:17340"/>
        <dbReference type="ChEBI" id="CHEBI:33019"/>
        <dbReference type="ChEBI" id="CHEBI:61560"/>
        <dbReference type="ChEBI" id="CHEBI:173112"/>
        <dbReference type="EC" id="2.7.7.7"/>
    </reaction>
</comment>
<reference evidence="11" key="1">
    <citation type="submission" date="2020-07" db="EMBL/GenBank/DDBJ databases">
        <title>Huge and variable diversity of episymbiotic CPR bacteria and DPANN archaea in groundwater ecosystems.</title>
        <authorList>
            <person name="He C.Y."/>
            <person name="Keren R."/>
            <person name="Whittaker M."/>
            <person name="Farag I.F."/>
            <person name="Doudna J."/>
            <person name="Cate J.H.D."/>
            <person name="Banfield J.F."/>
        </authorList>
    </citation>
    <scope>NUCLEOTIDE SEQUENCE</scope>
    <source>
        <strain evidence="11">NC_groundwater_972_Pr1_S-0.2um_49_27</strain>
    </source>
</reference>
<evidence type="ECO:0000256" key="3">
    <source>
        <dbReference type="ARBA" id="ARBA00019114"/>
    </source>
</evidence>
<dbReference type="Pfam" id="PF14890">
    <property type="entry name" value="Intein_splicing"/>
    <property type="match status" value="1"/>
</dbReference>
<dbReference type="GO" id="GO:0008408">
    <property type="term" value="F:3'-5' exonuclease activity"/>
    <property type="evidence" value="ECO:0007669"/>
    <property type="project" value="InterPro"/>
</dbReference>
<dbReference type="PANTHER" id="PTHR32294">
    <property type="entry name" value="DNA POLYMERASE III SUBUNIT ALPHA"/>
    <property type="match status" value="1"/>
</dbReference>
<dbReference type="CDD" id="cd04485">
    <property type="entry name" value="DnaE_OBF"/>
    <property type="match status" value="1"/>
</dbReference>
<evidence type="ECO:0000256" key="6">
    <source>
        <dbReference type="ARBA" id="ARBA00022705"/>
    </source>
</evidence>
<dbReference type="GO" id="GO:0006260">
    <property type="term" value="P:DNA replication"/>
    <property type="evidence" value="ECO:0007669"/>
    <property type="project" value="UniProtKB-KW"/>
</dbReference>
<evidence type="ECO:0000256" key="5">
    <source>
        <dbReference type="ARBA" id="ARBA00022695"/>
    </source>
</evidence>
<dbReference type="PROSITE" id="PS50817">
    <property type="entry name" value="INTEIN_N_TER"/>
    <property type="match status" value="1"/>
</dbReference>
<accession>A0A9D6LPW0</accession>
<dbReference type="InterPro" id="IPR029460">
    <property type="entry name" value="DNAPol_HHH"/>
</dbReference>
<dbReference type="PROSITE" id="PS50818">
    <property type="entry name" value="INTEIN_C_TER"/>
    <property type="match status" value="1"/>
</dbReference>
<dbReference type="InterPro" id="IPR041931">
    <property type="entry name" value="DNA_pol3_alpha_thumb_dom"/>
</dbReference>
<dbReference type="GO" id="GO:0003676">
    <property type="term" value="F:nucleic acid binding"/>
    <property type="evidence" value="ECO:0007669"/>
    <property type="project" value="InterPro"/>
</dbReference>